<organism evidence="1 2">
    <name type="scientific">Leucogyrophana mollusca</name>
    <dbReference type="NCBI Taxonomy" id="85980"/>
    <lineage>
        <taxon>Eukaryota</taxon>
        <taxon>Fungi</taxon>
        <taxon>Dikarya</taxon>
        <taxon>Basidiomycota</taxon>
        <taxon>Agaricomycotina</taxon>
        <taxon>Agaricomycetes</taxon>
        <taxon>Agaricomycetidae</taxon>
        <taxon>Boletales</taxon>
        <taxon>Boletales incertae sedis</taxon>
        <taxon>Leucogyrophana</taxon>
    </lineage>
</organism>
<evidence type="ECO:0000313" key="2">
    <source>
        <dbReference type="Proteomes" id="UP000790709"/>
    </source>
</evidence>
<dbReference type="Proteomes" id="UP000790709">
    <property type="component" value="Unassembled WGS sequence"/>
</dbReference>
<name>A0ACB8BAQ8_9AGAM</name>
<dbReference type="EMBL" id="MU266469">
    <property type="protein sequence ID" value="KAH7922875.1"/>
    <property type="molecule type" value="Genomic_DNA"/>
</dbReference>
<accession>A0ACB8BAQ8</accession>
<comment type="caution">
    <text evidence="1">The sequence shown here is derived from an EMBL/GenBank/DDBJ whole genome shotgun (WGS) entry which is preliminary data.</text>
</comment>
<gene>
    <name evidence="1" type="ORF">BV22DRAFT_625454</name>
</gene>
<reference evidence="1" key="1">
    <citation type="journal article" date="2021" name="New Phytol.">
        <title>Evolutionary innovations through gain and loss of genes in the ectomycorrhizal Boletales.</title>
        <authorList>
            <person name="Wu G."/>
            <person name="Miyauchi S."/>
            <person name="Morin E."/>
            <person name="Kuo A."/>
            <person name="Drula E."/>
            <person name="Varga T."/>
            <person name="Kohler A."/>
            <person name="Feng B."/>
            <person name="Cao Y."/>
            <person name="Lipzen A."/>
            <person name="Daum C."/>
            <person name="Hundley H."/>
            <person name="Pangilinan J."/>
            <person name="Johnson J."/>
            <person name="Barry K."/>
            <person name="LaButti K."/>
            <person name="Ng V."/>
            <person name="Ahrendt S."/>
            <person name="Min B."/>
            <person name="Choi I.G."/>
            <person name="Park H."/>
            <person name="Plett J.M."/>
            <person name="Magnuson J."/>
            <person name="Spatafora J.W."/>
            <person name="Nagy L.G."/>
            <person name="Henrissat B."/>
            <person name="Grigoriev I.V."/>
            <person name="Yang Z.L."/>
            <person name="Xu J."/>
            <person name="Martin F.M."/>
        </authorList>
    </citation>
    <scope>NUCLEOTIDE SEQUENCE</scope>
    <source>
        <strain evidence="1">KUC20120723A-06</strain>
    </source>
</reference>
<proteinExistence type="predicted"/>
<keyword evidence="2" id="KW-1185">Reference proteome</keyword>
<sequence length="165" mass="18656">MTSDVSNSRSRRQRWCLLFIYSCVVRRHWSSCIILCNFGFTSMQHCNRSILMGSRRAIALRGATTALPPQQNIEGARSQHDRALHQPPTLGIPHGHYIYPLKASRNSPVPPAGASWGPHVCQRHDWRMSARCNLPPPYPPLIEARWCGIPLHLPAHFSLLGINLH</sequence>
<evidence type="ECO:0000313" key="1">
    <source>
        <dbReference type="EMBL" id="KAH7922875.1"/>
    </source>
</evidence>
<protein>
    <submittedName>
        <fullName evidence="1">Uncharacterized protein</fullName>
    </submittedName>
</protein>